<dbReference type="InterPro" id="IPR055357">
    <property type="entry name" value="LRR_At1g61320_AtMIF1"/>
</dbReference>
<dbReference type="Gene3D" id="3.80.10.10">
    <property type="entry name" value="Ribonuclease Inhibitor"/>
    <property type="match status" value="1"/>
</dbReference>
<dbReference type="ExpressionAtlas" id="M8C9S9">
    <property type="expression patterns" value="baseline"/>
</dbReference>
<dbReference type="PANTHER" id="PTHR32153">
    <property type="entry name" value="OJ000223_09.16 PROTEIN"/>
    <property type="match status" value="1"/>
</dbReference>
<dbReference type="EnsemblPlants" id="EMT11883">
    <property type="protein sequence ID" value="EMT11883"/>
    <property type="gene ID" value="F775_17814"/>
</dbReference>
<sequence>MLSRLTISAQDFLPSKAKTSLSKHELVRRTDEAVVEATRSILARRDPGGCIISLLRMTFYLRDDAPISIGDDVSNTMATHKIEQAEFTVLADKKCVEYTTDDLENNGARFVSFFNESPNAFAGLTRLYLEILIFATSDFVSNITVTCKQLKYLGFFHCYTYTEGLIMLEVEHTQLSELCIINCRFGMVKLTRLPKLTRLAFEHWLSYEEPPLSIGYVPLLKALSLSNVASSSHKMVELSKFLYETSVRDLRLGFKFEKIWVQPECLNKRLAFVFCQLKIVNLVNIPEGYDLTWTMFVLEAAPILEELYMMVMDHPCEMQTSQEISENKGVEWESPTSNFKHHCLTKFIMFGFQVNDYMVDHVKRVMKAAVNLQDVYLHDRLICDKCPWKLDIFTHMAT</sequence>
<evidence type="ECO:0000313" key="2">
    <source>
        <dbReference type="EnsemblPlants" id="EMT11883"/>
    </source>
</evidence>
<accession>M8C9S9</accession>
<organism evidence="2">
    <name type="scientific">Aegilops tauschii</name>
    <name type="common">Tausch's goatgrass</name>
    <name type="synonym">Aegilops squarrosa</name>
    <dbReference type="NCBI Taxonomy" id="37682"/>
    <lineage>
        <taxon>Eukaryota</taxon>
        <taxon>Viridiplantae</taxon>
        <taxon>Streptophyta</taxon>
        <taxon>Embryophyta</taxon>
        <taxon>Tracheophyta</taxon>
        <taxon>Spermatophyta</taxon>
        <taxon>Magnoliopsida</taxon>
        <taxon>Liliopsida</taxon>
        <taxon>Poales</taxon>
        <taxon>Poaceae</taxon>
        <taxon>BOP clade</taxon>
        <taxon>Pooideae</taxon>
        <taxon>Triticodae</taxon>
        <taxon>Triticeae</taxon>
        <taxon>Triticinae</taxon>
        <taxon>Aegilops</taxon>
    </lineage>
</organism>
<feature type="domain" description="At1g61320/AtMIF1 LRR" evidence="1">
    <location>
        <begin position="121"/>
        <end position="380"/>
    </location>
</feature>
<protein>
    <recommendedName>
        <fullName evidence="1">At1g61320/AtMIF1 LRR domain-containing protein</fullName>
    </recommendedName>
</protein>
<dbReference type="InterPro" id="IPR044997">
    <property type="entry name" value="F-box_plant"/>
</dbReference>
<name>M8C9S9_AEGTA</name>
<dbReference type="OMA" id="DIFTHMA"/>
<dbReference type="InterPro" id="IPR032675">
    <property type="entry name" value="LRR_dom_sf"/>
</dbReference>
<proteinExistence type="predicted"/>
<dbReference type="AlphaFoldDB" id="M8C9S9"/>
<evidence type="ECO:0000259" key="1">
    <source>
        <dbReference type="Pfam" id="PF23622"/>
    </source>
</evidence>
<dbReference type="Pfam" id="PF23622">
    <property type="entry name" value="LRR_At1g61320_AtMIF1"/>
    <property type="match status" value="1"/>
</dbReference>
<dbReference type="SUPFAM" id="SSF52047">
    <property type="entry name" value="RNI-like"/>
    <property type="match status" value="1"/>
</dbReference>
<reference evidence="2" key="1">
    <citation type="submission" date="2015-06" db="UniProtKB">
        <authorList>
            <consortium name="EnsemblPlants"/>
        </authorList>
    </citation>
    <scope>IDENTIFICATION</scope>
</reference>